<organism evidence="2 3">
    <name type="scientific">Roseimaritima multifibrata</name>
    <dbReference type="NCBI Taxonomy" id="1930274"/>
    <lineage>
        <taxon>Bacteria</taxon>
        <taxon>Pseudomonadati</taxon>
        <taxon>Planctomycetota</taxon>
        <taxon>Planctomycetia</taxon>
        <taxon>Pirellulales</taxon>
        <taxon>Pirellulaceae</taxon>
        <taxon>Roseimaritima</taxon>
    </lineage>
</organism>
<keyword evidence="3" id="KW-1185">Reference proteome</keyword>
<sequence length="30" mass="3673">MRKKRRRHSPEQIIKKLRDADTMLASHDVR</sequence>
<feature type="compositionally biased region" description="Basic and acidic residues" evidence="1">
    <location>
        <begin position="9"/>
        <end position="30"/>
    </location>
</feature>
<dbReference type="AlphaFoldDB" id="A0A517M980"/>
<feature type="region of interest" description="Disordered" evidence="1">
    <location>
        <begin position="1"/>
        <end position="30"/>
    </location>
</feature>
<evidence type="ECO:0000256" key="1">
    <source>
        <dbReference type="SAM" id="MobiDB-lite"/>
    </source>
</evidence>
<name>A0A517M980_9BACT</name>
<dbReference type="Proteomes" id="UP000320672">
    <property type="component" value="Chromosome"/>
</dbReference>
<accession>A0A517M980</accession>
<evidence type="ECO:0000313" key="3">
    <source>
        <dbReference type="Proteomes" id="UP000320672"/>
    </source>
</evidence>
<reference evidence="2 3" key="1">
    <citation type="submission" date="2019-02" db="EMBL/GenBank/DDBJ databases">
        <title>Deep-cultivation of Planctomycetes and their phenomic and genomic characterization uncovers novel biology.</title>
        <authorList>
            <person name="Wiegand S."/>
            <person name="Jogler M."/>
            <person name="Boedeker C."/>
            <person name="Pinto D."/>
            <person name="Vollmers J."/>
            <person name="Rivas-Marin E."/>
            <person name="Kohn T."/>
            <person name="Peeters S.H."/>
            <person name="Heuer A."/>
            <person name="Rast P."/>
            <person name="Oberbeckmann S."/>
            <person name="Bunk B."/>
            <person name="Jeske O."/>
            <person name="Meyerdierks A."/>
            <person name="Storesund J.E."/>
            <person name="Kallscheuer N."/>
            <person name="Luecker S."/>
            <person name="Lage O.M."/>
            <person name="Pohl T."/>
            <person name="Merkel B.J."/>
            <person name="Hornburger P."/>
            <person name="Mueller R.-W."/>
            <person name="Bruemmer F."/>
            <person name="Labrenz M."/>
            <person name="Spormann A.M."/>
            <person name="Op den Camp H."/>
            <person name="Overmann J."/>
            <person name="Amann R."/>
            <person name="Jetten M.S.M."/>
            <person name="Mascher T."/>
            <person name="Medema M.H."/>
            <person name="Devos D.P."/>
            <person name="Kaster A.-K."/>
            <person name="Ovreas L."/>
            <person name="Rohde M."/>
            <person name="Galperin M.Y."/>
            <person name="Jogler C."/>
        </authorList>
    </citation>
    <scope>NUCLEOTIDE SEQUENCE [LARGE SCALE GENOMIC DNA]</scope>
    <source>
        <strain evidence="2 3">FF011L</strain>
    </source>
</reference>
<dbReference type="EMBL" id="CP036262">
    <property type="protein sequence ID" value="QDS91450.1"/>
    <property type="molecule type" value="Genomic_DNA"/>
</dbReference>
<evidence type="ECO:0000313" key="2">
    <source>
        <dbReference type="EMBL" id="QDS91450.1"/>
    </source>
</evidence>
<protein>
    <recommendedName>
        <fullName evidence="4">Transposase</fullName>
    </recommendedName>
</protein>
<proteinExistence type="predicted"/>
<gene>
    <name evidence="2" type="ORF">FF011L_01800</name>
</gene>
<dbReference type="KEGG" id="rml:FF011L_01800"/>
<evidence type="ECO:0008006" key="4">
    <source>
        <dbReference type="Google" id="ProtNLM"/>
    </source>
</evidence>